<dbReference type="Pfam" id="PF03645">
    <property type="entry name" value="Tctex-1"/>
    <property type="match status" value="1"/>
</dbReference>
<dbReference type="GO" id="GO:0005737">
    <property type="term" value="C:cytoplasm"/>
    <property type="evidence" value="ECO:0007669"/>
    <property type="project" value="TreeGrafter"/>
</dbReference>
<protein>
    <recommendedName>
        <fullName evidence="4">Ubiquitin-like domain-containing protein</fullName>
    </recommendedName>
</protein>
<gene>
    <name evidence="2" type="primary">107365910</name>
</gene>
<dbReference type="STRING" id="32264.T1KNG7"/>
<dbReference type="EMBL" id="CAEY01000276">
    <property type="status" value="NOT_ANNOTATED_CDS"/>
    <property type="molecule type" value="Genomic_DNA"/>
</dbReference>
<proteinExistence type="inferred from homology"/>
<dbReference type="Gene3D" id="3.30.1140.40">
    <property type="entry name" value="Tctex-1"/>
    <property type="match status" value="1"/>
</dbReference>
<dbReference type="AlphaFoldDB" id="T1KNG7"/>
<dbReference type="InterPro" id="IPR029071">
    <property type="entry name" value="Ubiquitin-like_domsf"/>
</dbReference>
<organism evidence="2 3">
    <name type="scientific">Tetranychus urticae</name>
    <name type="common">Two-spotted spider mite</name>
    <dbReference type="NCBI Taxonomy" id="32264"/>
    <lineage>
        <taxon>Eukaryota</taxon>
        <taxon>Metazoa</taxon>
        <taxon>Ecdysozoa</taxon>
        <taxon>Arthropoda</taxon>
        <taxon>Chelicerata</taxon>
        <taxon>Arachnida</taxon>
        <taxon>Acari</taxon>
        <taxon>Acariformes</taxon>
        <taxon>Trombidiformes</taxon>
        <taxon>Prostigmata</taxon>
        <taxon>Eleutherengona</taxon>
        <taxon>Raphignathae</taxon>
        <taxon>Tetranychoidea</taxon>
        <taxon>Tetranychidae</taxon>
        <taxon>Tetranychus</taxon>
    </lineage>
</organism>
<dbReference type="HOGENOM" id="CLU_1512540_0_0_1"/>
<name>T1KNG7_TETUR</name>
<dbReference type="PANTHER" id="PTHR21255">
    <property type="entry name" value="T-COMPLEX-ASSOCIATED-TESTIS-EXPRESSED 1/ DYNEIN LIGHT CHAIN"/>
    <property type="match status" value="1"/>
</dbReference>
<dbReference type="eggNOG" id="KOG4081">
    <property type="taxonomic scope" value="Eukaryota"/>
</dbReference>
<keyword evidence="3" id="KW-1185">Reference proteome</keyword>
<dbReference type="GO" id="GO:0045505">
    <property type="term" value="F:dynein intermediate chain binding"/>
    <property type="evidence" value="ECO:0007669"/>
    <property type="project" value="TreeGrafter"/>
</dbReference>
<dbReference type="SUPFAM" id="SSF54236">
    <property type="entry name" value="Ubiquitin-like"/>
    <property type="match status" value="1"/>
</dbReference>
<dbReference type="InterPro" id="IPR038586">
    <property type="entry name" value="Tctex-1-like_sf"/>
</dbReference>
<evidence type="ECO:0008006" key="4">
    <source>
        <dbReference type="Google" id="ProtNLM"/>
    </source>
</evidence>
<dbReference type="InterPro" id="IPR005334">
    <property type="entry name" value="Tctex-1-like"/>
</dbReference>
<comment type="similarity">
    <text evidence="1">Belongs to the dynein light chain Tctex-type family.</text>
</comment>
<reference evidence="3" key="1">
    <citation type="submission" date="2011-08" db="EMBL/GenBank/DDBJ databases">
        <authorList>
            <person name="Rombauts S."/>
        </authorList>
    </citation>
    <scope>NUCLEOTIDE SEQUENCE</scope>
    <source>
        <strain evidence="3">London</strain>
    </source>
</reference>
<reference evidence="2" key="2">
    <citation type="submission" date="2015-06" db="UniProtKB">
        <authorList>
            <consortium name="EnsemblMetazoa"/>
        </authorList>
    </citation>
    <scope>IDENTIFICATION</scope>
</reference>
<evidence type="ECO:0000313" key="2">
    <source>
        <dbReference type="EnsemblMetazoa" id="tetur16g00920.1"/>
    </source>
</evidence>
<dbReference type="KEGG" id="tut:107365910"/>
<dbReference type="PANTHER" id="PTHR21255:SF4">
    <property type="entry name" value="DYNEIN LIGHT CHAIN TCTEX-TYPE"/>
    <property type="match status" value="1"/>
</dbReference>
<evidence type="ECO:0000313" key="3">
    <source>
        <dbReference type="Proteomes" id="UP000015104"/>
    </source>
</evidence>
<dbReference type="EnsemblMetazoa" id="tetur16g00920.1">
    <property type="protein sequence ID" value="tetur16g00920.1"/>
    <property type="gene ID" value="tetur16g00920"/>
</dbReference>
<dbReference type="CDD" id="cd21455">
    <property type="entry name" value="DLC-like_DYNLT1_DYNLT3"/>
    <property type="match status" value="1"/>
</dbReference>
<sequence>MQLIIRGEKTLVFEGDNIDDLQRYVQDVESLPIRNQILFCKGRIIDDSNWNEVEDGDEIQINGRLRGGKLTDSSDLVDKDVINDVTKDIIEKIIGSNSYQHANVEQWTTSICSDVIANLVQRGWPYKFIATCTIVQKTGAGFHSFTSCYWDQTNDTSCTVRWENKSMHCIAQILAIRL</sequence>
<dbReference type="OMA" id="YQHANVE"/>
<dbReference type="GO" id="GO:0007018">
    <property type="term" value="P:microtubule-based movement"/>
    <property type="evidence" value="ECO:0007669"/>
    <property type="project" value="TreeGrafter"/>
</dbReference>
<dbReference type="OrthoDB" id="10059120at2759"/>
<dbReference type="Proteomes" id="UP000015104">
    <property type="component" value="Unassembled WGS sequence"/>
</dbReference>
<accession>T1KNG7</accession>
<evidence type="ECO:0000256" key="1">
    <source>
        <dbReference type="ARBA" id="ARBA00005361"/>
    </source>
</evidence>
<dbReference type="GO" id="GO:0005868">
    <property type="term" value="C:cytoplasmic dynein complex"/>
    <property type="evidence" value="ECO:0007669"/>
    <property type="project" value="TreeGrafter"/>
</dbReference>